<evidence type="ECO:0000256" key="8">
    <source>
        <dbReference type="ARBA" id="ARBA00023136"/>
    </source>
</evidence>
<dbReference type="GO" id="GO:0005886">
    <property type="term" value="C:plasma membrane"/>
    <property type="evidence" value="ECO:0007669"/>
    <property type="project" value="UniProtKB-SubCell"/>
</dbReference>
<keyword evidence="5" id="KW-0547">Nucleotide-binding</keyword>
<keyword evidence="7" id="KW-0029">Amino-acid transport</keyword>
<evidence type="ECO:0000256" key="1">
    <source>
        <dbReference type="ARBA" id="ARBA00004417"/>
    </source>
</evidence>
<dbReference type="FunFam" id="3.40.50.300:FF:000020">
    <property type="entry name" value="Amino acid ABC transporter ATP-binding component"/>
    <property type="match status" value="1"/>
</dbReference>
<dbReference type="PANTHER" id="PTHR43166:SF9">
    <property type="entry name" value="GLUTAMATE_ASPARTATE IMPORT ATP-BINDING PROTEIN GLTL"/>
    <property type="match status" value="1"/>
</dbReference>
<dbReference type="RefSeq" id="WP_148340414.1">
    <property type="nucleotide sequence ID" value="NZ_LR699120.1"/>
</dbReference>
<dbReference type="SMART" id="SM00382">
    <property type="entry name" value="AAA"/>
    <property type="match status" value="1"/>
</dbReference>
<dbReference type="InterPro" id="IPR003439">
    <property type="entry name" value="ABC_transporter-like_ATP-bd"/>
</dbReference>
<feature type="domain" description="ABC transporter" evidence="9">
    <location>
        <begin position="4"/>
        <end position="246"/>
    </location>
</feature>
<dbReference type="SUPFAM" id="SSF52540">
    <property type="entry name" value="P-loop containing nucleoside triphosphate hydrolases"/>
    <property type="match status" value="1"/>
</dbReference>
<evidence type="ECO:0000256" key="7">
    <source>
        <dbReference type="ARBA" id="ARBA00022970"/>
    </source>
</evidence>
<dbReference type="AlphaFoldDB" id="A0A5E4PKE7"/>
<dbReference type="InterPro" id="IPR050086">
    <property type="entry name" value="MetN_ABC_transporter-like"/>
</dbReference>
<dbReference type="InterPro" id="IPR017871">
    <property type="entry name" value="ABC_transporter-like_CS"/>
</dbReference>
<gene>
    <name evidence="10" type="primary">occP</name>
    <name evidence="10" type="ORF">AQUSIP_23350</name>
</gene>
<dbReference type="GO" id="GO:0016887">
    <property type="term" value="F:ATP hydrolysis activity"/>
    <property type="evidence" value="ECO:0007669"/>
    <property type="project" value="InterPro"/>
</dbReference>
<accession>A0A5E4PKE7</accession>
<keyword evidence="11" id="KW-1185">Reference proteome</keyword>
<name>A0A5E4PKE7_9COXI</name>
<evidence type="ECO:0000256" key="3">
    <source>
        <dbReference type="ARBA" id="ARBA00022448"/>
    </source>
</evidence>
<reference evidence="10 11" key="1">
    <citation type="submission" date="2019-08" db="EMBL/GenBank/DDBJ databases">
        <authorList>
            <person name="Guy L."/>
        </authorList>
    </citation>
    <scope>NUCLEOTIDE SEQUENCE [LARGE SCALE GENOMIC DNA]</scope>
    <source>
        <strain evidence="10 11">SGT-108</strain>
    </source>
</reference>
<dbReference type="Pfam" id="PF00005">
    <property type="entry name" value="ABC_tran"/>
    <property type="match status" value="1"/>
</dbReference>
<comment type="subcellular location">
    <subcellularLocation>
        <location evidence="1">Cell inner membrane</location>
        <topology evidence="1">Peripheral membrane protein</topology>
    </subcellularLocation>
</comment>
<evidence type="ECO:0000256" key="2">
    <source>
        <dbReference type="ARBA" id="ARBA00005417"/>
    </source>
</evidence>
<dbReference type="Gene3D" id="3.40.50.300">
    <property type="entry name" value="P-loop containing nucleotide triphosphate hydrolases"/>
    <property type="match status" value="1"/>
</dbReference>
<dbReference type="InterPro" id="IPR003593">
    <property type="entry name" value="AAA+_ATPase"/>
</dbReference>
<evidence type="ECO:0000256" key="4">
    <source>
        <dbReference type="ARBA" id="ARBA00022475"/>
    </source>
</evidence>
<keyword evidence="8" id="KW-0472">Membrane</keyword>
<keyword evidence="6 10" id="KW-0067">ATP-binding</keyword>
<comment type="similarity">
    <text evidence="2">Belongs to the ABC transporter superfamily.</text>
</comment>
<dbReference type="GO" id="GO:0015424">
    <property type="term" value="F:ABC-type amino acid transporter activity"/>
    <property type="evidence" value="ECO:0007669"/>
    <property type="project" value="InterPro"/>
</dbReference>
<dbReference type="GO" id="GO:0005524">
    <property type="term" value="F:ATP binding"/>
    <property type="evidence" value="ECO:0007669"/>
    <property type="project" value="UniProtKB-KW"/>
</dbReference>
<dbReference type="PROSITE" id="PS50893">
    <property type="entry name" value="ABC_TRANSPORTER_2"/>
    <property type="match status" value="1"/>
</dbReference>
<evidence type="ECO:0000259" key="9">
    <source>
        <dbReference type="PROSITE" id="PS50893"/>
    </source>
</evidence>
<sequence>MNKLEIINLHKSFQDHVVLQGVSFAANKGDVVALMGSSGSGKSTLLRCINLLTIPDDGVIQIDNQVLRFNEQEKTVLTNRQIVELRKKIGMVFQQFNLWAHMTVLENLIEAPIQVLKQDRKATMEEAKRLLEKVGLSDKLNRYPGQLSGGQQQRAAIARALMMKPEIMLFDEPTSALDPEMVGEVLNVMQQLALEGMTMLVATHELGFARRVANQSIFLDAGTIVEQGETLSMFGNPQTPRFRRFLEAMQH</sequence>
<evidence type="ECO:0000256" key="6">
    <source>
        <dbReference type="ARBA" id="ARBA00022840"/>
    </source>
</evidence>
<dbReference type="CDD" id="cd03262">
    <property type="entry name" value="ABC_HisP_GlnQ"/>
    <property type="match status" value="1"/>
</dbReference>
<dbReference type="InterPro" id="IPR027417">
    <property type="entry name" value="P-loop_NTPase"/>
</dbReference>
<dbReference type="OrthoDB" id="9802264at2"/>
<dbReference type="PANTHER" id="PTHR43166">
    <property type="entry name" value="AMINO ACID IMPORT ATP-BINDING PROTEIN"/>
    <property type="match status" value="1"/>
</dbReference>
<evidence type="ECO:0000313" key="11">
    <source>
        <dbReference type="Proteomes" id="UP000324194"/>
    </source>
</evidence>
<protein>
    <submittedName>
        <fullName evidence="10">Octopine permease ATP-binding protein P</fullName>
    </submittedName>
</protein>
<dbReference type="KEGG" id="asip:AQUSIP_23350"/>
<proteinExistence type="inferred from homology"/>
<evidence type="ECO:0000256" key="5">
    <source>
        <dbReference type="ARBA" id="ARBA00022741"/>
    </source>
</evidence>
<dbReference type="PIRSF" id="PIRSF039085">
    <property type="entry name" value="ABC_ATPase_HisP"/>
    <property type="match status" value="1"/>
</dbReference>
<organism evidence="10 11">
    <name type="scientific">Aquicella siphonis</name>
    <dbReference type="NCBI Taxonomy" id="254247"/>
    <lineage>
        <taxon>Bacteria</taxon>
        <taxon>Pseudomonadati</taxon>
        <taxon>Pseudomonadota</taxon>
        <taxon>Gammaproteobacteria</taxon>
        <taxon>Legionellales</taxon>
        <taxon>Coxiellaceae</taxon>
        <taxon>Aquicella</taxon>
    </lineage>
</organism>
<dbReference type="EMBL" id="LR699120">
    <property type="protein sequence ID" value="VVC77008.1"/>
    <property type="molecule type" value="Genomic_DNA"/>
</dbReference>
<dbReference type="PROSITE" id="PS00211">
    <property type="entry name" value="ABC_TRANSPORTER_1"/>
    <property type="match status" value="1"/>
</dbReference>
<evidence type="ECO:0000313" key="10">
    <source>
        <dbReference type="EMBL" id="VVC77008.1"/>
    </source>
</evidence>
<dbReference type="InterPro" id="IPR030679">
    <property type="entry name" value="ABC_ATPase_HisP-typ"/>
</dbReference>
<keyword evidence="4" id="KW-1003">Cell membrane</keyword>
<dbReference type="Proteomes" id="UP000324194">
    <property type="component" value="Chromosome 2"/>
</dbReference>
<keyword evidence="3" id="KW-0813">Transport</keyword>